<dbReference type="AlphaFoldDB" id="A0AAJ0AUA9"/>
<evidence type="ECO:0000256" key="1">
    <source>
        <dbReference type="SAM" id="SignalP"/>
    </source>
</evidence>
<feature type="signal peptide" evidence="1">
    <location>
        <begin position="1"/>
        <end position="25"/>
    </location>
</feature>
<organism evidence="2 3">
    <name type="scientific">Colletotrichum godetiae</name>
    <dbReference type="NCBI Taxonomy" id="1209918"/>
    <lineage>
        <taxon>Eukaryota</taxon>
        <taxon>Fungi</taxon>
        <taxon>Dikarya</taxon>
        <taxon>Ascomycota</taxon>
        <taxon>Pezizomycotina</taxon>
        <taxon>Sordariomycetes</taxon>
        <taxon>Hypocreomycetidae</taxon>
        <taxon>Glomerellales</taxon>
        <taxon>Glomerellaceae</taxon>
        <taxon>Colletotrichum</taxon>
        <taxon>Colletotrichum acutatum species complex</taxon>
    </lineage>
</organism>
<reference evidence="2" key="1">
    <citation type="submission" date="2021-06" db="EMBL/GenBank/DDBJ databases">
        <title>Comparative genomics, transcriptomics and evolutionary studies reveal genomic signatures of adaptation to plant cell wall in hemibiotrophic fungi.</title>
        <authorList>
            <consortium name="DOE Joint Genome Institute"/>
            <person name="Baroncelli R."/>
            <person name="Diaz J.F."/>
            <person name="Benocci T."/>
            <person name="Peng M."/>
            <person name="Battaglia E."/>
            <person name="Haridas S."/>
            <person name="Andreopoulos W."/>
            <person name="Labutti K."/>
            <person name="Pangilinan J."/>
            <person name="Floch G.L."/>
            <person name="Makela M.R."/>
            <person name="Henrissat B."/>
            <person name="Grigoriev I.V."/>
            <person name="Crouch J.A."/>
            <person name="De Vries R.P."/>
            <person name="Sukno S.A."/>
            <person name="Thon M.R."/>
        </authorList>
    </citation>
    <scope>NUCLEOTIDE SEQUENCE</scope>
    <source>
        <strain evidence="2">CBS 193.32</strain>
    </source>
</reference>
<protein>
    <submittedName>
        <fullName evidence="2">Uncharacterized protein</fullName>
    </submittedName>
</protein>
<dbReference type="Proteomes" id="UP001224890">
    <property type="component" value="Unassembled WGS sequence"/>
</dbReference>
<comment type="caution">
    <text evidence="2">The sequence shown here is derived from an EMBL/GenBank/DDBJ whole genome shotgun (WGS) entry which is preliminary data.</text>
</comment>
<dbReference type="EMBL" id="JAHMHR010000009">
    <property type="protein sequence ID" value="KAK1689101.1"/>
    <property type="molecule type" value="Genomic_DNA"/>
</dbReference>
<dbReference type="GeneID" id="85458771"/>
<sequence>MEARAVRPGQEWIMGLPSLITLVLPVLVEFAADQGNVSCIRIVHAAAGDKTRQDWAGLGLVGRRLRGTES</sequence>
<proteinExistence type="predicted"/>
<feature type="chain" id="PRO_5042483220" evidence="1">
    <location>
        <begin position="26"/>
        <end position="70"/>
    </location>
</feature>
<name>A0AAJ0AUA9_9PEZI</name>
<evidence type="ECO:0000313" key="2">
    <source>
        <dbReference type="EMBL" id="KAK1689101.1"/>
    </source>
</evidence>
<evidence type="ECO:0000313" key="3">
    <source>
        <dbReference type="Proteomes" id="UP001224890"/>
    </source>
</evidence>
<accession>A0AAJ0AUA9</accession>
<keyword evidence="1" id="KW-0732">Signal</keyword>
<keyword evidence="3" id="KW-1185">Reference proteome</keyword>
<dbReference type="RefSeq" id="XP_060432796.1">
    <property type="nucleotide sequence ID" value="XM_060574245.1"/>
</dbReference>
<gene>
    <name evidence="2" type="ORF">BDP55DRAFT_654209</name>
</gene>